<comment type="caution">
    <text evidence="1">The sequence shown here is derived from an EMBL/GenBank/DDBJ whole genome shotgun (WGS) entry which is preliminary data.</text>
</comment>
<gene>
    <name evidence="1" type="ORF">DFQ01_11297</name>
</gene>
<sequence length="44" mass="5076">MESICFEVTELDELYDQMKRAGGCGRAFYFYDPDGNKYAAWQGV</sequence>
<evidence type="ECO:0000313" key="2">
    <source>
        <dbReference type="Proteomes" id="UP000246635"/>
    </source>
</evidence>
<name>A0A2V2YRV8_9BACL</name>
<dbReference type="AlphaFoldDB" id="A0A2V2YRV8"/>
<dbReference type="EMBL" id="QGTQ01000012">
    <property type="protein sequence ID" value="PWW00744.1"/>
    <property type="molecule type" value="Genomic_DNA"/>
</dbReference>
<organism evidence="1 2">
    <name type="scientific">Paenibacillus cellulosilyticus</name>
    <dbReference type="NCBI Taxonomy" id="375489"/>
    <lineage>
        <taxon>Bacteria</taxon>
        <taxon>Bacillati</taxon>
        <taxon>Bacillota</taxon>
        <taxon>Bacilli</taxon>
        <taxon>Bacillales</taxon>
        <taxon>Paenibacillaceae</taxon>
        <taxon>Paenibacillus</taxon>
    </lineage>
</organism>
<protein>
    <submittedName>
        <fullName evidence="1">Uncharacterized protein</fullName>
    </submittedName>
</protein>
<keyword evidence="2" id="KW-1185">Reference proteome</keyword>
<dbReference type="SUPFAM" id="SSF54593">
    <property type="entry name" value="Glyoxalase/Bleomycin resistance protein/Dihydroxybiphenyl dioxygenase"/>
    <property type="match status" value="1"/>
</dbReference>
<dbReference type="Gene3D" id="3.10.180.10">
    <property type="entry name" value="2,3-Dihydroxybiphenyl 1,2-Dioxygenase, domain 1"/>
    <property type="match status" value="1"/>
</dbReference>
<evidence type="ECO:0000313" key="1">
    <source>
        <dbReference type="EMBL" id="PWW00744.1"/>
    </source>
</evidence>
<dbReference type="InterPro" id="IPR029068">
    <property type="entry name" value="Glyas_Bleomycin-R_OHBP_Dase"/>
</dbReference>
<accession>A0A2V2YRV8</accession>
<reference evidence="1 2" key="1">
    <citation type="submission" date="2018-05" db="EMBL/GenBank/DDBJ databases">
        <title>Genomic Encyclopedia of Type Strains, Phase III (KMG-III): the genomes of soil and plant-associated and newly described type strains.</title>
        <authorList>
            <person name="Whitman W."/>
        </authorList>
    </citation>
    <scope>NUCLEOTIDE SEQUENCE [LARGE SCALE GENOMIC DNA]</scope>
    <source>
        <strain evidence="1 2">CECT 5696</strain>
    </source>
</reference>
<dbReference type="Proteomes" id="UP000246635">
    <property type="component" value="Unassembled WGS sequence"/>
</dbReference>
<proteinExistence type="predicted"/>